<dbReference type="Proteomes" id="UP000594263">
    <property type="component" value="Unplaced"/>
</dbReference>
<reference evidence="1" key="1">
    <citation type="submission" date="2021-01" db="UniProtKB">
        <authorList>
            <consortium name="EnsemblPlants"/>
        </authorList>
    </citation>
    <scope>IDENTIFICATION</scope>
</reference>
<dbReference type="PANTHER" id="PTHR33983:SF1">
    <property type="entry name" value="OS07G0185900 PROTEIN"/>
    <property type="match status" value="1"/>
</dbReference>
<evidence type="ECO:0000313" key="1">
    <source>
        <dbReference type="EnsemblPlants" id="Kaladp0058s0437.1.v1.1.CDS.1"/>
    </source>
</evidence>
<name>A0A7N0UAK2_KALFE</name>
<organism evidence="1 2">
    <name type="scientific">Kalanchoe fedtschenkoi</name>
    <name type="common">Lavender scallops</name>
    <name type="synonym">South American air plant</name>
    <dbReference type="NCBI Taxonomy" id="63787"/>
    <lineage>
        <taxon>Eukaryota</taxon>
        <taxon>Viridiplantae</taxon>
        <taxon>Streptophyta</taxon>
        <taxon>Embryophyta</taxon>
        <taxon>Tracheophyta</taxon>
        <taxon>Spermatophyta</taxon>
        <taxon>Magnoliopsida</taxon>
        <taxon>eudicotyledons</taxon>
        <taxon>Gunneridae</taxon>
        <taxon>Pentapetalae</taxon>
        <taxon>Saxifragales</taxon>
        <taxon>Crassulaceae</taxon>
        <taxon>Kalanchoe</taxon>
    </lineage>
</organism>
<dbReference type="Gramene" id="Kaladp0058s0437.1.v1.1">
    <property type="protein sequence ID" value="Kaladp0058s0437.1.v1.1.CDS.1"/>
    <property type="gene ID" value="Kaladp0058s0437.v1.1"/>
</dbReference>
<dbReference type="EnsemblPlants" id="Kaladp0058s0437.1.v1.1">
    <property type="protein sequence ID" value="Kaladp0058s0437.1.v1.1.CDS.1"/>
    <property type="gene ID" value="Kaladp0058s0437.v1.1"/>
</dbReference>
<sequence>MPGRYVEMLDAGVRAVARFHSHCPQTASAYYHPPRSGEEKQQQRSMLRVFDRKASYGGDEAGIAELRIDGDFGFV</sequence>
<proteinExistence type="predicted"/>
<dbReference type="PANTHER" id="PTHR33983">
    <property type="entry name" value="OS07G0185900 PROTEIN"/>
    <property type="match status" value="1"/>
</dbReference>
<evidence type="ECO:0000313" key="2">
    <source>
        <dbReference type="Proteomes" id="UP000594263"/>
    </source>
</evidence>
<keyword evidence="2" id="KW-1185">Reference proteome</keyword>
<dbReference type="AlphaFoldDB" id="A0A7N0UAK2"/>
<protein>
    <submittedName>
        <fullName evidence="1">Uncharacterized protein</fullName>
    </submittedName>
</protein>
<accession>A0A7N0UAK2</accession>